<dbReference type="PANTHER" id="PTHR43441:SF3">
    <property type="entry name" value="ACETYLTRANSFERASE"/>
    <property type="match status" value="1"/>
</dbReference>
<evidence type="ECO:0000259" key="1">
    <source>
        <dbReference type="PROSITE" id="PS51186"/>
    </source>
</evidence>
<organism evidence="2 3">
    <name type="scientific">Paenibacillus borealis</name>
    <dbReference type="NCBI Taxonomy" id="160799"/>
    <lineage>
        <taxon>Bacteria</taxon>
        <taxon>Bacillati</taxon>
        <taxon>Bacillota</taxon>
        <taxon>Bacilli</taxon>
        <taxon>Bacillales</taxon>
        <taxon>Paenibacillaceae</taxon>
        <taxon>Paenibacillus</taxon>
    </lineage>
</organism>
<name>A0ABX3HKE6_PAEBO</name>
<proteinExistence type="predicted"/>
<comment type="caution">
    <text evidence="2">The sequence shown here is derived from an EMBL/GenBank/DDBJ whole genome shotgun (WGS) entry which is preliminary data.</text>
</comment>
<evidence type="ECO:0000313" key="2">
    <source>
        <dbReference type="EMBL" id="OMD49567.1"/>
    </source>
</evidence>
<sequence>MDTADSSLIMLSIPESFESERLLIRAPHWGDGLAVNEAVKESIEELRPWMPWANKVPTVEESEASIRRSRLEFLERTDLRLLLFRKETGELIGSSGLHRIDWQSRKFEIGYWVHSSFARQGYITEAVDAITKYAIQELQANRIEIRCDSRNVQSARIAERSGFTLEGTLRNDKCDVTGTLRHTMIFAKVRGVEYGGE</sequence>
<dbReference type="SUPFAM" id="SSF55729">
    <property type="entry name" value="Acyl-CoA N-acyltransferases (Nat)"/>
    <property type="match status" value="1"/>
</dbReference>
<feature type="domain" description="N-acetyltransferase" evidence="1">
    <location>
        <begin position="33"/>
        <end position="185"/>
    </location>
</feature>
<dbReference type="InterPro" id="IPR016181">
    <property type="entry name" value="Acyl_CoA_acyltransferase"/>
</dbReference>
<dbReference type="EMBL" id="MPTB01000009">
    <property type="protein sequence ID" value="OMD49567.1"/>
    <property type="molecule type" value="Genomic_DNA"/>
</dbReference>
<dbReference type="InterPro" id="IPR051908">
    <property type="entry name" value="Ribosomal_N-acetyltransferase"/>
</dbReference>
<dbReference type="InterPro" id="IPR000182">
    <property type="entry name" value="GNAT_dom"/>
</dbReference>
<gene>
    <name evidence="2" type="ORF">BSK56_09455</name>
</gene>
<dbReference type="RefSeq" id="WP_076110294.1">
    <property type="nucleotide sequence ID" value="NZ_MPTB01000009.1"/>
</dbReference>
<reference evidence="2 3" key="1">
    <citation type="submission" date="2016-10" db="EMBL/GenBank/DDBJ databases">
        <title>Paenibacillus species isolates.</title>
        <authorList>
            <person name="Beno S.M."/>
        </authorList>
    </citation>
    <scope>NUCLEOTIDE SEQUENCE [LARGE SCALE GENOMIC DNA]</scope>
    <source>
        <strain evidence="2 3">FSL H7-0744</strain>
    </source>
</reference>
<protein>
    <submittedName>
        <fullName evidence="2">GNAT family N-acetyltransferase</fullName>
    </submittedName>
</protein>
<dbReference type="PANTHER" id="PTHR43441">
    <property type="entry name" value="RIBOSOMAL-PROTEIN-SERINE ACETYLTRANSFERASE"/>
    <property type="match status" value="1"/>
</dbReference>
<dbReference type="PROSITE" id="PS51186">
    <property type="entry name" value="GNAT"/>
    <property type="match status" value="1"/>
</dbReference>
<dbReference type="Pfam" id="PF13302">
    <property type="entry name" value="Acetyltransf_3"/>
    <property type="match status" value="1"/>
</dbReference>
<dbReference type="Gene3D" id="3.40.630.30">
    <property type="match status" value="1"/>
</dbReference>
<accession>A0ABX3HKE6</accession>
<keyword evidence="3" id="KW-1185">Reference proteome</keyword>
<evidence type="ECO:0000313" key="3">
    <source>
        <dbReference type="Proteomes" id="UP000187412"/>
    </source>
</evidence>
<dbReference type="Proteomes" id="UP000187412">
    <property type="component" value="Unassembled WGS sequence"/>
</dbReference>